<dbReference type="EMBL" id="MT144024">
    <property type="protein sequence ID" value="QJA46877.1"/>
    <property type="molecule type" value="Genomic_DNA"/>
</dbReference>
<name>A0A6H1ZHT2_9ZZZZ</name>
<proteinExistence type="predicted"/>
<gene>
    <name evidence="1" type="ORF">TM448A00549_0014</name>
    <name evidence="2" type="ORF">TM448B01156_0013</name>
</gene>
<dbReference type="EMBL" id="MT144711">
    <property type="protein sequence ID" value="QJH97997.1"/>
    <property type="molecule type" value="Genomic_DNA"/>
</dbReference>
<evidence type="ECO:0000313" key="2">
    <source>
        <dbReference type="EMBL" id="QJH97997.1"/>
    </source>
</evidence>
<dbReference type="AlphaFoldDB" id="A0A6H1ZHT2"/>
<sequence>MIYKTILTMNGKDYEGKGDTLFDALSNIPLTYLEIKNKGVIKVIKKEGKKIKTAEKLFVLRLLRMIFANKLRRHAWAKNLDYLLMEAAHNEK</sequence>
<accession>A0A6H1ZHT2</accession>
<reference evidence="1" key="1">
    <citation type="submission" date="2020-03" db="EMBL/GenBank/DDBJ databases">
        <title>The deep terrestrial virosphere.</title>
        <authorList>
            <person name="Holmfeldt K."/>
            <person name="Nilsson E."/>
            <person name="Simone D."/>
            <person name="Lopez-Fernandez M."/>
            <person name="Wu X."/>
            <person name="de Brujin I."/>
            <person name="Lundin D."/>
            <person name="Andersson A."/>
            <person name="Bertilsson S."/>
            <person name="Dopson M."/>
        </authorList>
    </citation>
    <scope>NUCLEOTIDE SEQUENCE</scope>
    <source>
        <strain evidence="1">TM448A00549</strain>
        <strain evidence="2">TM448B01156</strain>
    </source>
</reference>
<organism evidence="1">
    <name type="scientific">viral metagenome</name>
    <dbReference type="NCBI Taxonomy" id="1070528"/>
    <lineage>
        <taxon>unclassified sequences</taxon>
        <taxon>metagenomes</taxon>
        <taxon>organismal metagenomes</taxon>
    </lineage>
</organism>
<protein>
    <submittedName>
        <fullName evidence="1">Uncharacterized protein</fullName>
    </submittedName>
</protein>
<evidence type="ECO:0000313" key="1">
    <source>
        <dbReference type="EMBL" id="QJA46877.1"/>
    </source>
</evidence>